<evidence type="ECO:0000313" key="2">
    <source>
        <dbReference type="EMBL" id="CAB1430637.1"/>
    </source>
</evidence>
<protein>
    <submittedName>
        <fullName evidence="2">Uncharacterized protein</fullName>
    </submittedName>
</protein>
<proteinExistence type="predicted"/>
<evidence type="ECO:0000313" key="3">
    <source>
        <dbReference type="Proteomes" id="UP001153269"/>
    </source>
</evidence>
<organism evidence="2 3">
    <name type="scientific">Pleuronectes platessa</name>
    <name type="common">European plaice</name>
    <dbReference type="NCBI Taxonomy" id="8262"/>
    <lineage>
        <taxon>Eukaryota</taxon>
        <taxon>Metazoa</taxon>
        <taxon>Chordata</taxon>
        <taxon>Craniata</taxon>
        <taxon>Vertebrata</taxon>
        <taxon>Euteleostomi</taxon>
        <taxon>Actinopterygii</taxon>
        <taxon>Neopterygii</taxon>
        <taxon>Teleostei</taxon>
        <taxon>Neoteleostei</taxon>
        <taxon>Acanthomorphata</taxon>
        <taxon>Carangaria</taxon>
        <taxon>Pleuronectiformes</taxon>
        <taxon>Pleuronectoidei</taxon>
        <taxon>Pleuronectidae</taxon>
        <taxon>Pleuronectes</taxon>
    </lineage>
</organism>
<gene>
    <name evidence="2" type="ORF">PLEPLA_LOCUS18619</name>
</gene>
<accession>A0A9N7YKT0</accession>
<dbReference type="Proteomes" id="UP001153269">
    <property type="component" value="Unassembled WGS sequence"/>
</dbReference>
<reference evidence="2" key="1">
    <citation type="submission" date="2020-03" db="EMBL/GenBank/DDBJ databases">
        <authorList>
            <person name="Weist P."/>
        </authorList>
    </citation>
    <scope>NUCLEOTIDE SEQUENCE</scope>
</reference>
<comment type="caution">
    <text evidence="2">The sequence shown here is derived from an EMBL/GenBank/DDBJ whole genome shotgun (WGS) entry which is preliminary data.</text>
</comment>
<keyword evidence="3" id="KW-1185">Reference proteome</keyword>
<sequence length="161" mass="17038">MADVREHTGGVQVRERTVTRGKAVEAAVDSWTLGLQSGSTESGSRSFSCFSGIGVVGPFCGEPLVKWAIIPFGESDDDFWQNAAAARCQTIRAVAISSHGRYPTPNTPSTQHPTPPPATLTPRPADTAVPIATGYRNEVEEEKCAKDYGGIFAAAAACAWI</sequence>
<evidence type="ECO:0000256" key="1">
    <source>
        <dbReference type="SAM" id="MobiDB-lite"/>
    </source>
</evidence>
<feature type="region of interest" description="Disordered" evidence="1">
    <location>
        <begin position="99"/>
        <end position="125"/>
    </location>
</feature>
<dbReference type="AlphaFoldDB" id="A0A9N7YKT0"/>
<dbReference type="EMBL" id="CADEAL010001254">
    <property type="protein sequence ID" value="CAB1430637.1"/>
    <property type="molecule type" value="Genomic_DNA"/>
</dbReference>
<name>A0A9N7YKT0_PLEPL</name>